<evidence type="ECO:0000256" key="2">
    <source>
        <dbReference type="ARBA" id="ARBA00022617"/>
    </source>
</evidence>
<dbReference type="Gene3D" id="3.40.50.80">
    <property type="entry name" value="Nucleotide-binding domain of ferredoxin-NADP reductase (FNR) module"/>
    <property type="match status" value="1"/>
</dbReference>
<feature type="binding site" evidence="8">
    <location>
        <position position="215"/>
    </location>
    <ligand>
        <name>FAD</name>
        <dbReference type="ChEBI" id="CHEBI:57692"/>
    </ligand>
</feature>
<dbReference type="InterPro" id="IPR039261">
    <property type="entry name" value="FNR_nucleotide-bd"/>
</dbReference>
<dbReference type="SUPFAM" id="SSF55856">
    <property type="entry name" value="Cytochrome b5-like heme/steroid binding domain"/>
    <property type="match status" value="1"/>
</dbReference>
<dbReference type="InterPro" id="IPR001834">
    <property type="entry name" value="CBR-like"/>
</dbReference>
<dbReference type="AlphaFoldDB" id="A0A8J5XL94"/>
<evidence type="ECO:0000256" key="6">
    <source>
        <dbReference type="ARBA" id="ARBA00023002"/>
    </source>
</evidence>
<dbReference type="Proteomes" id="UP000751190">
    <property type="component" value="Unassembled WGS sequence"/>
</dbReference>
<evidence type="ECO:0000259" key="11">
    <source>
        <dbReference type="PROSITE" id="PS51384"/>
    </source>
</evidence>
<keyword evidence="4 9" id="KW-0479">Metal-binding</keyword>
<keyword evidence="6" id="KW-0560">Oxidoreductase</keyword>
<evidence type="ECO:0000256" key="5">
    <source>
        <dbReference type="ARBA" id="ARBA00022827"/>
    </source>
</evidence>
<dbReference type="Gene3D" id="2.40.30.10">
    <property type="entry name" value="Translation factors"/>
    <property type="match status" value="1"/>
</dbReference>
<dbReference type="InterPro" id="IPR001433">
    <property type="entry name" value="OxRdtase_FAD/NAD-bd"/>
</dbReference>
<dbReference type="GO" id="GO:0071949">
    <property type="term" value="F:FAD binding"/>
    <property type="evidence" value="ECO:0007669"/>
    <property type="project" value="TreeGrafter"/>
</dbReference>
<dbReference type="Gene3D" id="3.10.120.10">
    <property type="entry name" value="Cytochrome b5-like heme/steroid binding domain"/>
    <property type="match status" value="1"/>
</dbReference>
<dbReference type="EMBL" id="JAGTXO010000007">
    <property type="protein sequence ID" value="KAG8466873.1"/>
    <property type="molecule type" value="Genomic_DNA"/>
</dbReference>
<dbReference type="SUPFAM" id="SSF52343">
    <property type="entry name" value="Ferredoxin reductase-like, C-terminal NADP-linked domain"/>
    <property type="match status" value="1"/>
</dbReference>
<dbReference type="InterPro" id="IPR018506">
    <property type="entry name" value="Cyt_B5_heme-BS"/>
</dbReference>
<dbReference type="GO" id="GO:0046872">
    <property type="term" value="F:metal ion binding"/>
    <property type="evidence" value="ECO:0007669"/>
    <property type="project" value="UniProtKB-UniRule"/>
</dbReference>
<dbReference type="PROSITE" id="PS00191">
    <property type="entry name" value="CYTOCHROME_B5_1"/>
    <property type="match status" value="1"/>
</dbReference>
<dbReference type="PRINTS" id="PR00406">
    <property type="entry name" value="CYTB5RDTASE"/>
</dbReference>
<dbReference type="CDD" id="cd06183">
    <property type="entry name" value="cyt_b5_reduct_like"/>
    <property type="match status" value="1"/>
</dbReference>
<evidence type="ECO:0000256" key="9">
    <source>
        <dbReference type="RuleBase" id="RU362121"/>
    </source>
</evidence>
<accession>A0A8J5XL94</accession>
<feature type="domain" description="Cytochrome b5 heme-binding" evidence="10">
    <location>
        <begin position="45"/>
        <end position="121"/>
    </location>
</feature>
<dbReference type="InterPro" id="IPR036400">
    <property type="entry name" value="Cyt_B5-like_heme/steroid_sf"/>
</dbReference>
<dbReference type="Pfam" id="PF00173">
    <property type="entry name" value="Cyt-b5"/>
    <property type="match status" value="1"/>
</dbReference>
<dbReference type="InterPro" id="IPR001199">
    <property type="entry name" value="Cyt_B5-like_heme/steroid-bd"/>
</dbReference>
<evidence type="ECO:0000256" key="3">
    <source>
        <dbReference type="ARBA" id="ARBA00022630"/>
    </source>
</evidence>
<keyword evidence="3 8" id="KW-0285">Flavoprotein</keyword>
<evidence type="ECO:0000313" key="13">
    <source>
        <dbReference type="Proteomes" id="UP000751190"/>
    </source>
</evidence>
<feature type="binding site" evidence="8">
    <location>
        <position position="216"/>
    </location>
    <ligand>
        <name>FAD</name>
        <dbReference type="ChEBI" id="CHEBI:57692"/>
    </ligand>
</feature>
<evidence type="ECO:0000256" key="8">
    <source>
        <dbReference type="PIRSR" id="PIRSR601834-1"/>
    </source>
</evidence>
<name>A0A8J5XL94_DIALT</name>
<comment type="cofactor">
    <cofactor evidence="1 8">
        <name>FAD</name>
        <dbReference type="ChEBI" id="CHEBI:57692"/>
    </cofactor>
</comment>
<sequence>MAPVASVREGQKPGKVPLKPGRSLFHWAKRCDAEPDLAGRRGAPFRTISIDELQRHSTLDDGWCAISGRVYNVTPYLEYHPGGAAIFAQVLGDDATDAFAQYHPFVNAHELCGALELGTLAAAPARGAGGGGLLVKLRGGGTKQQRANAAAAPPAAGVDGWIEGTVVASTSASDDAVRLTVGGPLPGGDQSAWARGAHLMVTLPAGLGSARPARRPYTPFVLPPGAALAADSSPTQAGTSFELLVRPYAHGHLSRPLGALDAGAKLLYRGPLGGCAVGVRSTTRAVAMLAGGTGVTPMLQLLTSLCRAHDGGGQSGVEVLLLTFNTSRAGVLLRAELERLARRHAAWLRVQHCCSNESGGRLSAELLSKALPRPSAAVQVFVCGPPAFNDAARAALAQLGHADAHVFS</sequence>
<dbReference type="PROSITE" id="PS50255">
    <property type="entry name" value="CYTOCHROME_B5_2"/>
    <property type="match status" value="1"/>
</dbReference>
<dbReference type="PANTHER" id="PTHR19370">
    <property type="entry name" value="NADH-CYTOCHROME B5 REDUCTASE"/>
    <property type="match status" value="1"/>
</dbReference>
<keyword evidence="2 9" id="KW-0349">Heme</keyword>
<feature type="binding site" evidence="8">
    <location>
        <position position="244"/>
    </location>
    <ligand>
        <name>FAD</name>
        <dbReference type="ChEBI" id="CHEBI:57692"/>
    </ligand>
</feature>
<dbReference type="PROSITE" id="PS51384">
    <property type="entry name" value="FAD_FR"/>
    <property type="match status" value="1"/>
</dbReference>
<evidence type="ECO:0000256" key="1">
    <source>
        <dbReference type="ARBA" id="ARBA00001974"/>
    </source>
</evidence>
<protein>
    <recommendedName>
        <fullName evidence="14">Cytochrome-b5 reductase</fullName>
    </recommendedName>
</protein>
<dbReference type="SMART" id="SM01117">
    <property type="entry name" value="Cyt-b5"/>
    <property type="match status" value="1"/>
</dbReference>
<dbReference type="Pfam" id="PF00175">
    <property type="entry name" value="NAD_binding_1"/>
    <property type="match status" value="1"/>
</dbReference>
<proteinExistence type="inferred from homology"/>
<dbReference type="OMA" id="YANRTEQ"/>
<keyword evidence="13" id="KW-1185">Reference proteome</keyword>
<feature type="binding site" evidence="8">
    <location>
        <position position="217"/>
    </location>
    <ligand>
        <name>FAD</name>
        <dbReference type="ChEBI" id="CHEBI:57692"/>
    </ligand>
</feature>
<feature type="domain" description="FAD-binding FR-type" evidence="11">
    <location>
        <begin position="159"/>
        <end position="278"/>
    </location>
</feature>
<gene>
    <name evidence="12" type="ORF">KFE25_008252</name>
</gene>
<dbReference type="GO" id="GO:0016491">
    <property type="term" value="F:oxidoreductase activity"/>
    <property type="evidence" value="ECO:0007669"/>
    <property type="project" value="UniProtKB-KW"/>
</dbReference>
<keyword evidence="5 8" id="KW-0274">FAD</keyword>
<dbReference type="OrthoDB" id="432299at2759"/>
<dbReference type="InterPro" id="IPR017938">
    <property type="entry name" value="Riboflavin_synthase-like_b-brl"/>
</dbReference>
<dbReference type="SUPFAM" id="SSF63380">
    <property type="entry name" value="Riboflavin synthase domain-like"/>
    <property type="match status" value="1"/>
</dbReference>
<organism evidence="12 13">
    <name type="scientific">Diacronema lutheri</name>
    <name type="common">Unicellular marine alga</name>
    <name type="synonym">Monochrysis lutheri</name>
    <dbReference type="NCBI Taxonomy" id="2081491"/>
    <lineage>
        <taxon>Eukaryota</taxon>
        <taxon>Haptista</taxon>
        <taxon>Haptophyta</taxon>
        <taxon>Pavlovophyceae</taxon>
        <taxon>Pavlovales</taxon>
        <taxon>Pavlovaceae</taxon>
        <taxon>Diacronema</taxon>
    </lineage>
</organism>
<dbReference type="InterPro" id="IPR017927">
    <property type="entry name" value="FAD-bd_FR_type"/>
</dbReference>
<feature type="binding site" evidence="8">
    <location>
        <position position="296"/>
    </location>
    <ligand>
        <name>FAD</name>
        <dbReference type="ChEBI" id="CHEBI:57692"/>
    </ligand>
</feature>
<dbReference type="GO" id="GO:0020037">
    <property type="term" value="F:heme binding"/>
    <property type="evidence" value="ECO:0007669"/>
    <property type="project" value="UniProtKB-UniRule"/>
</dbReference>
<evidence type="ECO:0000256" key="4">
    <source>
        <dbReference type="ARBA" id="ARBA00022723"/>
    </source>
</evidence>
<evidence type="ECO:0000313" key="12">
    <source>
        <dbReference type="EMBL" id="KAG8466873.1"/>
    </source>
</evidence>
<dbReference type="PANTHER" id="PTHR19370:SF185">
    <property type="entry name" value="NADH-CYTOCHROME B5 REDUCTASE"/>
    <property type="match status" value="1"/>
</dbReference>
<reference evidence="12" key="1">
    <citation type="submission" date="2021-05" db="EMBL/GenBank/DDBJ databases">
        <title>The genome of the haptophyte Pavlova lutheri (Diacronema luteri, Pavlovales) - a model for lipid biosynthesis in eukaryotic algae.</title>
        <authorList>
            <person name="Hulatt C.J."/>
            <person name="Posewitz M.C."/>
        </authorList>
    </citation>
    <scope>NUCLEOTIDE SEQUENCE</scope>
    <source>
        <strain evidence="12">NIVA-4/92</strain>
    </source>
</reference>
<evidence type="ECO:0000259" key="10">
    <source>
        <dbReference type="PROSITE" id="PS50255"/>
    </source>
</evidence>
<comment type="caution">
    <text evidence="12">The sequence shown here is derived from an EMBL/GenBank/DDBJ whole genome shotgun (WGS) entry which is preliminary data.</text>
</comment>
<keyword evidence="7 9" id="KW-0408">Iron</keyword>
<evidence type="ECO:0008006" key="14">
    <source>
        <dbReference type="Google" id="ProtNLM"/>
    </source>
</evidence>
<comment type="similarity">
    <text evidence="9">Belongs to the cytochrome b5 family.</text>
</comment>
<feature type="binding site" evidence="8">
    <location>
        <position position="254"/>
    </location>
    <ligand>
        <name>FAD</name>
        <dbReference type="ChEBI" id="CHEBI:57692"/>
    </ligand>
</feature>
<evidence type="ECO:0000256" key="7">
    <source>
        <dbReference type="ARBA" id="ARBA00023004"/>
    </source>
</evidence>